<dbReference type="PANTHER" id="PTHR48043:SF145">
    <property type="entry name" value="FI06409P-RELATED"/>
    <property type="match status" value="1"/>
</dbReference>
<evidence type="ECO:0000256" key="2">
    <source>
        <dbReference type="ARBA" id="ARBA00022676"/>
    </source>
</evidence>
<keyword evidence="5" id="KW-0812">Transmembrane</keyword>
<sequence>MHRYYLALFFVTVSFIPSREKKMLMLTLPLTKYSPRDHFTLMKILSGKLAHRTDHEITFFIQSRRKHKLPRDVKELALSSSLSEKEEENFGHALRQHSKSLLRRNSSSEGKHSELLRSTFVQECKKMLTDSNFIERVEKENFDLLIIDQFFTYLDASVPTPMSWVPPLFSGFPDDMNYGQRIQSVILHYSLSYFASKLYKEYSDLKDSLNISPSKSIWDIRANSLLWLINSDLSFDYPRPLTPNIVHVGGMITEKSNENLDRDFLSLASHPFGIVSIDSEHDFCADEEFLFFLAEELSKVNDIEWIWSLRCPVNSGPMTVHQFRRIPRPALLENPNCRLIITNGDLNSIYEAVKAAVPLLIIPISGDGIDNGARLRKKGVAEVYDGRNDKFTKLVPKIRNLIENTSYLNASIQLSAIFNDFSPKPTEKAIFWINHVAKFGADHLRPAVNNLSTFQRYLFDVWMLIIFLILIVLLIIIFVTVCLVRCCWKLLKRNKTKSE</sequence>
<proteinExistence type="inferred from homology"/>
<dbReference type="EMBL" id="CAJFCJ010000010">
    <property type="protein sequence ID" value="CAD5119426.1"/>
    <property type="molecule type" value="Genomic_DNA"/>
</dbReference>
<dbReference type="InterPro" id="IPR050271">
    <property type="entry name" value="UDP-glycosyltransferase"/>
</dbReference>
<dbReference type="Proteomes" id="UP000549394">
    <property type="component" value="Unassembled WGS sequence"/>
</dbReference>
<dbReference type="Gene3D" id="3.40.50.2000">
    <property type="entry name" value="Glycogen Phosphorylase B"/>
    <property type="match status" value="1"/>
</dbReference>
<organism evidence="6 7">
    <name type="scientific">Dimorphilus gyrociliatus</name>
    <dbReference type="NCBI Taxonomy" id="2664684"/>
    <lineage>
        <taxon>Eukaryota</taxon>
        <taxon>Metazoa</taxon>
        <taxon>Spiralia</taxon>
        <taxon>Lophotrochozoa</taxon>
        <taxon>Annelida</taxon>
        <taxon>Polychaeta</taxon>
        <taxon>Polychaeta incertae sedis</taxon>
        <taxon>Dinophilidae</taxon>
        <taxon>Dimorphilus</taxon>
    </lineage>
</organism>
<keyword evidence="5" id="KW-0472">Membrane</keyword>
<protein>
    <submittedName>
        <fullName evidence="6">DgyrCDS8038</fullName>
    </submittedName>
</protein>
<evidence type="ECO:0000256" key="5">
    <source>
        <dbReference type="SAM" id="Phobius"/>
    </source>
</evidence>
<evidence type="ECO:0000256" key="4">
    <source>
        <dbReference type="SAM" id="MobiDB-lite"/>
    </source>
</evidence>
<keyword evidence="3" id="KW-0808">Transferase</keyword>
<evidence type="ECO:0000256" key="1">
    <source>
        <dbReference type="ARBA" id="ARBA00009995"/>
    </source>
</evidence>
<gene>
    <name evidence="6" type="ORF">DGYR_LOCUS7673</name>
</gene>
<keyword evidence="7" id="KW-1185">Reference proteome</keyword>
<dbReference type="SUPFAM" id="SSF53756">
    <property type="entry name" value="UDP-Glycosyltransferase/glycogen phosphorylase"/>
    <property type="match status" value="1"/>
</dbReference>
<name>A0A7I8VXY5_9ANNE</name>
<keyword evidence="2" id="KW-0328">Glycosyltransferase</keyword>
<evidence type="ECO:0000313" key="7">
    <source>
        <dbReference type="Proteomes" id="UP000549394"/>
    </source>
</evidence>
<dbReference type="InterPro" id="IPR002213">
    <property type="entry name" value="UDP_glucos_trans"/>
</dbReference>
<dbReference type="AlphaFoldDB" id="A0A7I8VXY5"/>
<dbReference type="GO" id="GO:0008194">
    <property type="term" value="F:UDP-glycosyltransferase activity"/>
    <property type="evidence" value="ECO:0007669"/>
    <property type="project" value="InterPro"/>
</dbReference>
<comment type="caution">
    <text evidence="6">The sequence shown here is derived from an EMBL/GenBank/DDBJ whole genome shotgun (WGS) entry which is preliminary data.</text>
</comment>
<dbReference type="Pfam" id="PF00201">
    <property type="entry name" value="UDPGT"/>
    <property type="match status" value="1"/>
</dbReference>
<accession>A0A7I8VXY5</accession>
<keyword evidence="5" id="KW-1133">Transmembrane helix</keyword>
<comment type="similarity">
    <text evidence="1">Belongs to the UDP-glycosyltransferase family.</text>
</comment>
<dbReference type="PANTHER" id="PTHR48043">
    <property type="entry name" value="EG:EG0003.4 PROTEIN-RELATED"/>
    <property type="match status" value="1"/>
</dbReference>
<dbReference type="OrthoDB" id="5835829at2759"/>
<evidence type="ECO:0000256" key="3">
    <source>
        <dbReference type="ARBA" id="ARBA00022679"/>
    </source>
</evidence>
<evidence type="ECO:0000313" key="6">
    <source>
        <dbReference type="EMBL" id="CAD5119426.1"/>
    </source>
</evidence>
<feature type="region of interest" description="Disordered" evidence="4">
    <location>
        <begin position="89"/>
        <end position="110"/>
    </location>
</feature>
<reference evidence="6 7" key="1">
    <citation type="submission" date="2020-08" db="EMBL/GenBank/DDBJ databases">
        <authorList>
            <person name="Hejnol A."/>
        </authorList>
    </citation>
    <scope>NUCLEOTIDE SEQUENCE [LARGE SCALE GENOMIC DNA]</scope>
</reference>
<feature type="transmembrane region" description="Helical" evidence="5">
    <location>
        <begin position="461"/>
        <end position="488"/>
    </location>
</feature>